<protein>
    <submittedName>
        <fullName evidence="1">Uncharacterized protein</fullName>
    </submittedName>
</protein>
<accession>A0A0K2VFT1</accession>
<proteinExistence type="predicted"/>
<organism evidence="1">
    <name type="scientific">Lepeophtheirus salmonis</name>
    <name type="common">Salmon louse</name>
    <name type="synonym">Caligus salmonis</name>
    <dbReference type="NCBI Taxonomy" id="72036"/>
    <lineage>
        <taxon>Eukaryota</taxon>
        <taxon>Metazoa</taxon>
        <taxon>Ecdysozoa</taxon>
        <taxon>Arthropoda</taxon>
        <taxon>Crustacea</taxon>
        <taxon>Multicrustacea</taxon>
        <taxon>Hexanauplia</taxon>
        <taxon>Copepoda</taxon>
        <taxon>Siphonostomatoida</taxon>
        <taxon>Caligidae</taxon>
        <taxon>Lepeophtheirus</taxon>
    </lineage>
</organism>
<reference evidence="1" key="1">
    <citation type="submission" date="2014-05" db="EMBL/GenBank/DDBJ databases">
        <authorList>
            <person name="Chronopoulou M."/>
        </authorList>
    </citation>
    <scope>NUCLEOTIDE SEQUENCE</scope>
    <source>
        <tissue evidence="1">Whole organism</tissue>
    </source>
</reference>
<dbReference type="EMBL" id="HACA01031874">
    <property type="protein sequence ID" value="CDW49235.1"/>
    <property type="molecule type" value="Transcribed_RNA"/>
</dbReference>
<dbReference type="AlphaFoldDB" id="A0A0K2VFT1"/>
<name>A0A0K2VFT1_LEPSM</name>
<evidence type="ECO:0000313" key="1">
    <source>
        <dbReference type="EMBL" id="CDW49235.1"/>
    </source>
</evidence>
<sequence length="32" mass="3711">MNSTDCWVRQKYFDVIEYNSGTLTVTVRVGDI</sequence>